<dbReference type="Pfam" id="PF00083">
    <property type="entry name" value="Sugar_tr"/>
    <property type="match status" value="1"/>
</dbReference>
<dbReference type="InterPro" id="IPR020846">
    <property type="entry name" value="MFS_dom"/>
</dbReference>
<keyword evidence="6" id="KW-0325">Glycoprotein</keyword>
<dbReference type="Gene3D" id="1.20.1250.20">
    <property type="entry name" value="MFS general substrate transporter like domains"/>
    <property type="match status" value="1"/>
</dbReference>
<dbReference type="InterPro" id="IPR036259">
    <property type="entry name" value="MFS_trans_sf"/>
</dbReference>
<dbReference type="CDD" id="cd17358">
    <property type="entry name" value="MFS_GLUT6_8_Class3_like"/>
    <property type="match status" value="1"/>
</dbReference>
<name>A0AAN7SPT1_9COLE</name>
<dbReference type="PRINTS" id="PR00171">
    <property type="entry name" value="SUGRTRNSPORT"/>
</dbReference>
<dbReference type="GO" id="GO:0051119">
    <property type="term" value="F:sugar transmembrane transporter activity"/>
    <property type="evidence" value="ECO:0007669"/>
    <property type="project" value="InterPro"/>
</dbReference>
<evidence type="ECO:0000256" key="2">
    <source>
        <dbReference type="ARBA" id="ARBA00022475"/>
    </source>
</evidence>
<feature type="transmembrane region" description="Helical" evidence="8">
    <location>
        <begin position="505"/>
        <end position="527"/>
    </location>
</feature>
<feature type="domain" description="Major facilitator superfamily (MFS) profile" evidence="9">
    <location>
        <begin position="132"/>
        <end position="559"/>
    </location>
</feature>
<evidence type="ECO:0000256" key="7">
    <source>
        <dbReference type="ARBA" id="ARBA00024348"/>
    </source>
</evidence>
<feature type="transmembrane region" description="Helical" evidence="8">
    <location>
        <begin position="126"/>
        <end position="145"/>
    </location>
</feature>
<gene>
    <name evidence="10" type="ORF">RN001_009181</name>
</gene>
<evidence type="ECO:0000256" key="8">
    <source>
        <dbReference type="SAM" id="Phobius"/>
    </source>
</evidence>
<dbReference type="InterPro" id="IPR005828">
    <property type="entry name" value="MFS_sugar_transport-like"/>
</dbReference>
<feature type="transmembrane region" description="Helical" evidence="8">
    <location>
        <begin position="467"/>
        <end position="493"/>
    </location>
</feature>
<dbReference type="PANTHER" id="PTHR48021">
    <property type="match status" value="1"/>
</dbReference>
<evidence type="ECO:0000259" key="9">
    <source>
        <dbReference type="PROSITE" id="PS50850"/>
    </source>
</evidence>
<dbReference type="FunFam" id="1.20.1250.20:FF:000055">
    <property type="entry name" value="Facilitated trehalose transporter Tret1-2 homolog"/>
    <property type="match status" value="1"/>
</dbReference>
<feature type="transmembrane region" description="Helical" evidence="8">
    <location>
        <begin position="174"/>
        <end position="194"/>
    </location>
</feature>
<dbReference type="AlphaFoldDB" id="A0AAN7SPT1"/>
<dbReference type="InterPro" id="IPR050549">
    <property type="entry name" value="MFS_Trehalose_Transporter"/>
</dbReference>
<dbReference type="PROSITE" id="PS00216">
    <property type="entry name" value="SUGAR_TRANSPORT_1"/>
    <property type="match status" value="2"/>
</dbReference>
<dbReference type="PANTHER" id="PTHR48021:SF46">
    <property type="entry name" value="MAJOR FACILITATOR SUPERFAMILY (MFS) PROFILE DOMAIN-CONTAINING PROTEIN"/>
    <property type="match status" value="1"/>
</dbReference>
<organism evidence="10 11">
    <name type="scientific">Aquatica leii</name>
    <dbReference type="NCBI Taxonomy" id="1421715"/>
    <lineage>
        <taxon>Eukaryota</taxon>
        <taxon>Metazoa</taxon>
        <taxon>Ecdysozoa</taxon>
        <taxon>Arthropoda</taxon>
        <taxon>Hexapoda</taxon>
        <taxon>Insecta</taxon>
        <taxon>Pterygota</taxon>
        <taxon>Neoptera</taxon>
        <taxon>Endopterygota</taxon>
        <taxon>Coleoptera</taxon>
        <taxon>Polyphaga</taxon>
        <taxon>Elateriformia</taxon>
        <taxon>Elateroidea</taxon>
        <taxon>Lampyridae</taxon>
        <taxon>Luciolinae</taxon>
        <taxon>Aquatica</taxon>
    </lineage>
</organism>
<keyword evidence="5 8" id="KW-0472">Membrane</keyword>
<evidence type="ECO:0000256" key="6">
    <source>
        <dbReference type="ARBA" id="ARBA00023180"/>
    </source>
</evidence>
<dbReference type="InterPro" id="IPR005829">
    <property type="entry name" value="Sugar_transporter_CS"/>
</dbReference>
<feature type="transmembrane region" description="Helical" evidence="8">
    <location>
        <begin position="433"/>
        <end position="455"/>
    </location>
</feature>
<comment type="similarity">
    <text evidence="7">Belongs to the major facilitator superfamily. Sugar transporter (TC 2.A.1.1) family. Trehalose transporter subfamily.</text>
</comment>
<sequence>MHDFNSKKDDKNHTLFEKSNNDSSMEVILKDLIPSTSTTNSLHSALSTRLKLLADHPVSSTLNCNSEEMLRIISPKTLTKLLMLPRNILPTPKISIKLDKQKKKLDDFVIIIVNMKLASKIYNERYLYQYLSTVAGSFAVLSFGINLGWTSPYLPQIHNGTHPGISMTPDEGSWVAVMPPLATPVGALIGALLVDRIGRKNTTLLMAPFTFAMFILLAFAKSVYLICFARFVIGIGEGTLYTTLPMYLGEISDPAIRGILTASIGFAVLLGTLLINVFGFYFSIFVTSLACSLIPVIHFFTFMFMPESPYYLIKKKRLDDARKALEILRGGHDVESEMKSLCDAVSRQEADEKTKISDVFTVKSNRRAAFIFIILCLTRKFSGNNPFLFYTAYIFQAAGGSLDPNLSVIIFLCIQIVAATVALDLLDRLGRRPVIIAATVVCILALGIIGSYFYLKLNNYPIIEHLGWLPLTVLALYIIFYNLGLELSPIVYLGELFPTNVKATALGFAETFSAVFSIFTAKLFQILTDNYGMYVPFWIFSACCVIGLIFILKCVPETKNKTLEEIQMELIKSSANNDEEMCTKL</sequence>
<reference evidence="11" key="1">
    <citation type="submission" date="2023-01" db="EMBL/GenBank/DDBJ databases">
        <title>Key to firefly adult light organ development and bioluminescence: homeobox transcription factors regulate luciferase expression and transportation to peroxisome.</title>
        <authorList>
            <person name="Fu X."/>
        </authorList>
    </citation>
    <scope>NUCLEOTIDE SEQUENCE [LARGE SCALE GENOMIC DNA]</scope>
</reference>
<dbReference type="SUPFAM" id="SSF103473">
    <property type="entry name" value="MFS general substrate transporter"/>
    <property type="match status" value="1"/>
</dbReference>
<dbReference type="InterPro" id="IPR044775">
    <property type="entry name" value="MFS_ERD6/Tret1-like"/>
</dbReference>
<proteinExistence type="inferred from homology"/>
<evidence type="ECO:0000313" key="10">
    <source>
        <dbReference type="EMBL" id="KAK4876675.1"/>
    </source>
</evidence>
<evidence type="ECO:0000256" key="4">
    <source>
        <dbReference type="ARBA" id="ARBA00022989"/>
    </source>
</evidence>
<feature type="transmembrane region" description="Helical" evidence="8">
    <location>
        <begin position="206"/>
        <end position="235"/>
    </location>
</feature>
<evidence type="ECO:0000256" key="3">
    <source>
        <dbReference type="ARBA" id="ARBA00022692"/>
    </source>
</evidence>
<keyword evidence="3 8" id="KW-0812">Transmembrane</keyword>
<evidence type="ECO:0000256" key="5">
    <source>
        <dbReference type="ARBA" id="ARBA00023136"/>
    </source>
</evidence>
<dbReference type="PROSITE" id="PS00217">
    <property type="entry name" value="SUGAR_TRANSPORT_2"/>
    <property type="match status" value="1"/>
</dbReference>
<evidence type="ECO:0000313" key="11">
    <source>
        <dbReference type="Proteomes" id="UP001353858"/>
    </source>
</evidence>
<protein>
    <recommendedName>
        <fullName evidence="9">Major facilitator superfamily (MFS) profile domain-containing protein</fullName>
    </recommendedName>
</protein>
<dbReference type="Proteomes" id="UP001353858">
    <property type="component" value="Unassembled WGS sequence"/>
</dbReference>
<evidence type="ECO:0000256" key="1">
    <source>
        <dbReference type="ARBA" id="ARBA00004651"/>
    </source>
</evidence>
<feature type="transmembrane region" description="Helical" evidence="8">
    <location>
        <begin position="282"/>
        <end position="305"/>
    </location>
</feature>
<feature type="transmembrane region" description="Helical" evidence="8">
    <location>
        <begin position="406"/>
        <end position="426"/>
    </location>
</feature>
<dbReference type="EMBL" id="JARPUR010000004">
    <property type="protein sequence ID" value="KAK4876675.1"/>
    <property type="molecule type" value="Genomic_DNA"/>
</dbReference>
<feature type="transmembrane region" description="Helical" evidence="8">
    <location>
        <begin position="533"/>
        <end position="552"/>
    </location>
</feature>
<keyword evidence="2" id="KW-1003">Cell membrane</keyword>
<comment type="subcellular location">
    <subcellularLocation>
        <location evidence="1">Cell membrane</location>
        <topology evidence="1">Multi-pass membrane protein</topology>
    </subcellularLocation>
</comment>
<comment type="caution">
    <text evidence="10">The sequence shown here is derived from an EMBL/GenBank/DDBJ whole genome shotgun (WGS) entry which is preliminary data.</text>
</comment>
<dbReference type="InterPro" id="IPR003663">
    <property type="entry name" value="Sugar/inositol_transpt"/>
</dbReference>
<keyword evidence="4 8" id="KW-1133">Transmembrane helix</keyword>
<keyword evidence="11" id="KW-1185">Reference proteome</keyword>
<dbReference type="GO" id="GO:0005886">
    <property type="term" value="C:plasma membrane"/>
    <property type="evidence" value="ECO:0007669"/>
    <property type="project" value="UniProtKB-SubCell"/>
</dbReference>
<dbReference type="PROSITE" id="PS50850">
    <property type="entry name" value="MFS"/>
    <property type="match status" value="1"/>
</dbReference>
<accession>A0AAN7SPT1</accession>
<feature type="transmembrane region" description="Helical" evidence="8">
    <location>
        <begin position="255"/>
        <end position="275"/>
    </location>
</feature>